<keyword evidence="6" id="KW-0472">Membrane</keyword>
<organism evidence="7 8">
    <name type="scientific">Cymbomonas tetramitiformis</name>
    <dbReference type="NCBI Taxonomy" id="36881"/>
    <lineage>
        <taxon>Eukaryota</taxon>
        <taxon>Viridiplantae</taxon>
        <taxon>Chlorophyta</taxon>
        <taxon>Pyramimonadophyceae</taxon>
        <taxon>Pyramimonadales</taxon>
        <taxon>Pyramimonadaceae</taxon>
        <taxon>Cymbomonas</taxon>
    </lineage>
</organism>
<dbReference type="AlphaFoldDB" id="A0AAE0KR51"/>
<dbReference type="EMBL" id="LGRX02020174">
    <property type="protein sequence ID" value="KAK3257731.1"/>
    <property type="molecule type" value="Genomic_DNA"/>
</dbReference>
<dbReference type="InterPro" id="IPR008979">
    <property type="entry name" value="Galactose-bd-like_sf"/>
</dbReference>
<sequence length="588" mass="65191">MGSAPCTRRASLRFTSTIRSWPSRKIFLFRPRNARRKFLYAAFVIAFVIFFLGAPEAPSNVRETAFQGSTPPIHTKSHYPRRQASDAGKELLVDILRDVRAQCYFAEKPQKCILEASDKLRDVLTAKDATFCKKNSQNDLCAIQKAYAAYISGKPFKVASKVKENLISTRELHVAALCQKAAERAAAGEVEKSTITRCREIGYLKKPGESQRAKDKRQPPQREGEGSKHEQGRVHNIENDLEVEDLEAQIGATLDDIQQASLSRPRKHRSQPATVRHGLDADRPSPPELDHFQKMFGRLMKRKNQMQDMVQGVIPAYLVERRAKKLALDAIVPNTTSHNMPAAKVASAIFGGALMMEDETGEEAEDGVLRSATLASAEPAVLPRSAAFGLASSRHESSHESQQQALAALNFRGTASSTQAARDIPSNEVDYSKAHSAELATWRHAAVERRFHGYSGAGYVTFFRISDDAQQDDRWIEWSVRVPSTNKYHLTFTYSLDNSLEWEADGANEDKPMEMHVNGVGLGYPVLFAATNSWTTWSAVTVMTLLIADEPNKIRLKPLGNFEASVTTGSGSRTVLFNGQSAHVVANF</sequence>
<keyword evidence="8" id="KW-1185">Reference proteome</keyword>
<dbReference type="GO" id="GO:0005576">
    <property type="term" value="C:extracellular region"/>
    <property type="evidence" value="ECO:0007669"/>
    <property type="project" value="UniProtKB-SubCell"/>
</dbReference>
<keyword evidence="4" id="KW-0027">Amidation</keyword>
<dbReference type="PROSITE" id="PS00967">
    <property type="entry name" value="NMU"/>
    <property type="match status" value="1"/>
</dbReference>
<protein>
    <submittedName>
        <fullName evidence="7">Uncharacterized protein</fullName>
    </submittedName>
</protein>
<evidence type="ECO:0000313" key="7">
    <source>
        <dbReference type="EMBL" id="KAK3257731.1"/>
    </source>
</evidence>
<comment type="subcellular location">
    <subcellularLocation>
        <location evidence="1">Secreted</location>
    </subcellularLocation>
</comment>
<feature type="transmembrane region" description="Helical" evidence="6">
    <location>
        <begin position="38"/>
        <end position="54"/>
    </location>
</feature>
<dbReference type="Proteomes" id="UP001190700">
    <property type="component" value="Unassembled WGS sequence"/>
</dbReference>
<dbReference type="SUPFAM" id="SSF49785">
    <property type="entry name" value="Galactose-binding domain-like"/>
    <property type="match status" value="1"/>
</dbReference>
<feature type="compositionally biased region" description="Basic and acidic residues" evidence="5">
    <location>
        <begin position="277"/>
        <end position="288"/>
    </location>
</feature>
<name>A0AAE0KR51_9CHLO</name>
<evidence type="ECO:0000256" key="2">
    <source>
        <dbReference type="ARBA" id="ARBA00009957"/>
    </source>
</evidence>
<evidence type="ECO:0000256" key="3">
    <source>
        <dbReference type="ARBA" id="ARBA00022525"/>
    </source>
</evidence>
<dbReference type="Gene3D" id="2.60.120.260">
    <property type="entry name" value="Galactose-binding domain-like"/>
    <property type="match status" value="1"/>
</dbReference>
<evidence type="ECO:0000256" key="1">
    <source>
        <dbReference type="ARBA" id="ARBA00004613"/>
    </source>
</evidence>
<evidence type="ECO:0000256" key="4">
    <source>
        <dbReference type="ARBA" id="ARBA00022815"/>
    </source>
</evidence>
<evidence type="ECO:0000313" key="8">
    <source>
        <dbReference type="Proteomes" id="UP001190700"/>
    </source>
</evidence>
<reference evidence="7 8" key="1">
    <citation type="journal article" date="2015" name="Genome Biol. Evol.">
        <title>Comparative Genomics of a Bacterivorous Green Alga Reveals Evolutionary Causalities and Consequences of Phago-Mixotrophic Mode of Nutrition.</title>
        <authorList>
            <person name="Burns J.A."/>
            <person name="Paasch A."/>
            <person name="Narechania A."/>
            <person name="Kim E."/>
        </authorList>
    </citation>
    <scope>NUCLEOTIDE SEQUENCE [LARGE SCALE GENOMIC DNA]</scope>
    <source>
        <strain evidence="7 8">PLY_AMNH</strain>
    </source>
</reference>
<dbReference type="InterPro" id="IPR018070">
    <property type="entry name" value="Neuromedin-U_amidation-site"/>
</dbReference>
<keyword evidence="3" id="KW-0964">Secreted</keyword>
<keyword evidence="6" id="KW-1133">Transmembrane helix</keyword>
<feature type="region of interest" description="Disordered" evidence="5">
    <location>
        <begin position="206"/>
        <end position="235"/>
    </location>
</feature>
<comment type="caution">
    <text evidence="7">The sequence shown here is derived from an EMBL/GenBank/DDBJ whole genome shotgun (WGS) entry which is preliminary data.</text>
</comment>
<accession>A0AAE0KR51</accession>
<evidence type="ECO:0000256" key="6">
    <source>
        <dbReference type="SAM" id="Phobius"/>
    </source>
</evidence>
<comment type="similarity">
    <text evidence="2">Belongs to the NmU family.</text>
</comment>
<keyword evidence="6" id="KW-0812">Transmembrane</keyword>
<proteinExistence type="inferred from homology"/>
<evidence type="ECO:0000256" key="5">
    <source>
        <dbReference type="SAM" id="MobiDB-lite"/>
    </source>
</evidence>
<feature type="region of interest" description="Disordered" evidence="5">
    <location>
        <begin position="260"/>
        <end position="288"/>
    </location>
</feature>
<gene>
    <name evidence="7" type="ORF">CYMTET_33192</name>
</gene>